<evidence type="ECO:0000256" key="2">
    <source>
        <dbReference type="ARBA" id="ARBA00023204"/>
    </source>
</evidence>
<name>A0A484KK04_9ASTE</name>
<feature type="region of interest" description="Disordered" evidence="3">
    <location>
        <begin position="44"/>
        <end position="135"/>
    </location>
</feature>
<feature type="compositionally biased region" description="Polar residues" evidence="3">
    <location>
        <begin position="90"/>
        <end position="113"/>
    </location>
</feature>
<dbReference type="EMBL" id="OOIL02000230">
    <property type="protein sequence ID" value="VFQ62402.1"/>
    <property type="molecule type" value="Genomic_DNA"/>
</dbReference>
<keyword evidence="6" id="KW-1185">Reference proteome</keyword>
<keyword evidence="2" id="KW-0234">DNA repair</keyword>
<reference evidence="5 6" key="1">
    <citation type="submission" date="2018-04" db="EMBL/GenBank/DDBJ databases">
        <authorList>
            <person name="Vogel A."/>
        </authorList>
    </citation>
    <scope>NUCLEOTIDE SEQUENCE [LARGE SCALE GENOMIC DNA]</scope>
</reference>
<keyword evidence="1" id="KW-0227">DNA damage</keyword>
<dbReference type="GO" id="GO:0005634">
    <property type="term" value="C:nucleus"/>
    <property type="evidence" value="ECO:0007669"/>
    <property type="project" value="TreeGrafter"/>
</dbReference>
<dbReference type="GO" id="GO:0032131">
    <property type="term" value="F:alkylated DNA binding"/>
    <property type="evidence" value="ECO:0007669"/>
    <property type="project" value="TreeGrafter"/>
</dbReference>
<gene>
    <name evidence="5" type="ORF">CCAM_LOCUS4178</name>
</gene>
<proteinExistence type="predicted"/>
<evidence type="ECO:0000256" key="1">
    <source>
        <dbReference type="ARBA" id="ARBA00022763"/>
    </source>
</evidence>
<evidence type="ECO:0000256" key="3">
    <source>
        <dbReference type="SAM" id="MobiDB-lite"/>
    </source>
</evidence>
<dbReference type="InterPro" id="IPR051912">
    <property type="entry name" value="Alkylbase_DNA_Glycosylase/TA"/>
</dbReference>
<dbReference type="OrthoDB" id="415889at2759"/>
<dbReference type="AlphaFoldDB" id="A0A484KK04"/>
<dbReference type="GO" id="GO:0008725">
    <property type="term" value="F:DNA-3-methyladenine glycosylase activity"/>
    <property type="evidence" value="ECO:0007669"/>
    <property type="project" value="TreeGrafter"/>
</dbReference>
<evidence type="ECO:0000259" key="4">
    <source>
        <dbReference type="Pfam" id="PF00730"/>
    </source>
</evidence>
<dbReference type="InterPro" id="IPR003265">
    <property type="entry name" value="HhH-GPD_domain"/>
</dbReference>
<dbReference type="Pfam" id="PF00730">
    <property type="entry name" value="HhH-GPD"/>
    <property type="match status" value="1"/>
</dbReference>
<feature type="domain" description="HhH-GPD" evidence="4">
    <location>
        <begin position="155"/>
        <end position="219"/>
    </location>
</feature>
<feature type="compositionally biased region" description="Low complexity" evidence="3">
    <location>
        <begin position="75"/>
        <end position="89"/>
    </location>
</feature>
<dbReference type="PANTHER" id="PTHR43003">
    <property type="entry name" value="DNA-3-METHYLADENINE GLYCOSYLASE"/>
    <property type="match status" value="1"/>
</dbReference>
<dbReference type="GO" id="GO:0006307">
    <property type="term" value="P:DNA alkylation repair"/>
    <property type="evidence" value="ECO:0007669"/>
    <property type="project" value="TreeGrafter"/>
</dbReference>
<dbReference type="GO" id="GO:0043916">
    <property type="term" value="F:DNA-7-methylguanine glycosylase activity"/>
    <property type="evidence" value="ECO:0007669"/>
    <property type="project" value="TreeGrafter"/>
</dbReference>
<dbReference type="Proteomes" id="UP000595140">
    <property type="component" value="Unassembled WGS sequence"/>
</dbReference>
<accession>A0A484KK04</accession>
<evidence type="ECO:0000313" key="6">
    <source>
        <dbReference type="Proteomes" id="UP000595140"/>
    </source>
</evidence>
<protein>
    <recommendedName>
        <fullName evidence="4">HhH-GPD domain-containing protein</fullName>
    </recommendedName>
</protein>
<dbReference type="PANTHER" id="PTHR43003:SF9">
    <property type="entry name" value="DNA-3-METHYLADENINE GLYCOSYLASE 1-LIKE"/>
    <property type="match status" value="1"/>
</dbReference>
<sequence length="234" mass="26211">MTISRCCTSAMADEEALPQTEPQHDPPWTHLMLRRSEVLRRHPQLHCHPGPARSGSYPPLPPPPRRRTAVQRQESPPVSSHVAASSRPPFTTSDHQTLDSPRSLTLTRPQIWSPSCPHSKAQHKHPNPATRSQSRNFNLRSLPHSLCGGESDLLPDVVSNITPQQLRQIGISSRKASYLHYLARKYQTGIHDPGIRRGVQMLNVLEEMPKPSQMDQFCKSGGLIGQWRLGTFGD</sequence>
<dbReference type="GO" id="GO:0006285">
    <property type="term" value="P:base-excision repair, AP site formation"/>
    <property type="evidence" value="ECO:0007669"/>
    <property type="project" value="TreeGrafter"/>
</dbReference>
<dbReference type="GO" id="GO:0032993">
    <property type="term" value="C:protein-DNA complex"/>
    <property type="evidence" value="ECO:0007669"/>
    <property type="project" value="TreeGrafter"/>
</dbReference>
<evidence type="ECO:0000313" key="5">
    <source>
        <dbReference type="EMBL" id="VFQ62402.1"/>
    </source>
</evidence>
<organism evidence="5 6">
    <name type="scientific">Cuscuta campestris</name>
    <dbReference type="NCBI Taxonomy" id="132261"/>
    <lineage>
        <taxon>Eukaryota</taxon>
        <taxon>Viridiplantae</taxon>
        <taxon>Streptophyta</taxon>
        <taxon>Embryophyta</taxon>
        <taxon>Tracheophyta</taxon>
        <taxon>Spermatophyta</taxon>
        <taxon>Magnoliopsida</taxon>
        <taxon>eudicotyledons</taxon>
        <taxon>Gunneridae</taxon>
        <taxon>Pentapetalae</taxon>
        <taxon>asterids</taxon>
        <taxon>lamiids</taxon>
        <taxon>Solanales</taxon>
        <taxon>Convolvulaceae</taxon>
        <taxon>Cuscuteae</taxon>
        <taxon>Cuscuta</taxon>
        <taxon>Cuscuta subgen. Grammica</taxon>
        <taxon>Cuscuta sect. Cleistogrammica</taxon>
    </lineage>
</organism>